<name>A0A7J6GAP9_CANSA</name>
<dbReference type="PROSITE" id="PS00678">
    <property type="entry name" value="WD_REPEATS_1"/>
    <property type="match status" value="1"/>
</dbReference>
<keyword evidence="5" id="KW-0498">Mitosis</keyword>
<organism evidence="9 10">
    <name type="scientific">Cannabis sativa</name>
    <name type="common">Hemp</name>
    <name type="synonym">Marijuana</name>
    <dbReference type="NCBI Taxonomy" id="3483"/>
    <lineage>
        <taxon>Eukaryota</taxon>
        <taxon>Viridiplantae</taxon>
        <taxon>Streptophyta</taxon>
        <taxon>Embryophyta</taxon>
        <taxon>Tracheophyta</taxon>
        <taxon>Spermatophyta</taxon>
        <taxon>Magnoliopsida</taxon>
        <taxon>eudicotyledons</taxon>
        <taxon>Gunneridae</taxon>
        <taxon>Pentapetalae</taxon>
        <taxon>rosids</taxon>
        <taxon>fabids</taxon>
        <taxon>Rosales</taxon>
        <taxon>Cannabaceae</taxon>
        <taxon>Cannabis</taxon>
    </lineage>
</organism>
<dbReference type="GO" id="GO:0051301">
    <property type="term" value="P:cell division"/>
    <property type="evidence" value="ECO:0007669"/>
    <property type="project" value="UniProtKB-KW"/>
</dbReference>
<comment type="caution">
    <text evidence="9">The sequence shown here is derived from an EMBL/GenBank/DDBJ whole genome shotgun (WGS) entry which is preliminary data.</text>
</comment>
<dbReference type="GO" id="GO:0005680">
    <property type="term" value="C:anaphase-promoting complex"/>
    <property type="evidence" value="ECO:0007669"/>
    <property type="project" value="TreeGrafter"/>
</dbReference>
<dbReference type="Proteomes" id="UP000525078">
    <property type="component" value="Unassembled WGS sequence"/>
</dbReference>
<keyword evidence="2 7" id="KW-0853">WD repeat</keyword>
<feature type="repeat" description="WD" evidence="7">
    <location>
        <begin position="293"/>
        <end position="325"/>
    </location>
</feature>
<evidence type="ECO:0000313" key="10">
    <source>
        <dbReference type="Proteomes" id="UP000525078"/>
    </source>
</evidence>
<proteinExistence type="inferred from homology"/>
<feature type="domain" description="CDC20/Fizzy WD40" evidence="8">
    <location>
        <begin position="165"/>
        <end position="461"/>
    </location>
</feature>
<evidence type="ECO:0000256" key="4">
    <source>
        <dbReference type="ARBA" id="ARBA00022737"/>
    </source>
</evidence>
<comment type="similarity">
    <text evidence="1">Belongs to the WD repeat CDC20/Fizzy family.</text>
</comment>
<dbReference type="InterPro" id="IPR033010">
    <property type="entry name" value="Cdc20/Fizzy"/>
</dbReference>
<feature type="repeat" description="WD" evidence="7">
    <location>
        <begin position="430"/>
        <end position="463"/>
    </location>
</feature>
<reference evidence="9 10" key="1">
    <citation type="journal article" date="2020" name="bioRxiv">
        <title>Sequence and annotation of 42 cannabis genomes reveals extensive copy number variation in cannabinoid synthesis and pathogen resistance genes.</title>
        <authorList>
            <person name="Mckernan K.J."/>
            <person name="Helbert Y."/>
            <person name="Kane L.T."/>
            <person name="Ebling H."/>
            <person name="Zhang L."/>
            <person name="Liu B."/>
            <person name="Eaton Z."/>
            <person name="Mclaughlin S."/>
            <person name="Kingan S."/>
            <person name="Baybayan P."/>
            <person name="Concepcion G."/>
            <person name="Jordan M."/>
            <person name="Riva A."/>
            <person name="Barbazuk W."/>
            <person name="Harkins T."/>
        </authorList>
    </citation>
    <scope>NUCLEOTIDE SEQUENCE [LARGE SCALE GENOMIC DNA]</scope>
    <source>
        <strain evidence="10">cv. Jamaican Lion 4</strain>
        <tissue evidence="9">Leaf</tissue>
    </source>
</reference>
<dbReference type="CDD" id="cd00200">
    <property type="entry name" value="WD40"/>
    <property type="match status" value="1"/>
</dbReference>
<dbReference type="UniPathway" id="UPA00143"/>
<dbReference type="SUPFAM" id="SSF50978">
    <property type="entry name" value="WD40 repeat-like"/>
    <property type="match status" value="1"/>
</dbReference>
<dbReference type="GO" id="GO:0031145">
    <property type="term" value="P:anaphase-promoting complex-dependent catabolic process"/>
    <property type="evidence" value="ECO:0007669"/>
    <property type="project" value="TreeGrafter"/>
</dbReference>
<evidence type="ECO:0000259" key="8">
    <source>
        <dbReference type="Pfam" id="PF24807"/>
    </source>
</evidence>
<keyword evidence="4" id="KW-0677">Repeat</keyword>
<keyword evidence="6" id="KW-0131">Cell cycle</keyword>
<evidence type="ECO:0000256" key="1">
    <source>
        <dbReference type="ARBA" id="ARBA00006445"/>
    </source>
</evidence>
<evidence type="ECO:0000256" key="5">
    <source>
        <dbReference type="ARBA" id="ARBA00022776"/>
    </source>
</evidence>
<dbReference type="InterPro" id="IPR001680">
    <property type="entry name" value="WD40_rpt"/>
</dbReference>
<gene>
    <name evidence="9" type="ORF">F8388_018145</name>
</gene>
<dbReference type="InterPro" id="IPR019775">
    <property type="entry name" value="WD40_repeat_CS"/>
</dbReference>
<dbReference type="GO" id="GO:0016567">
    <property type="term" value="P:protein ubiquitination"/>
    <property type="evidence" value="ECO:0007669"/>
    <property type="project" value="UniProtKB-UniPathway"/>
</dbReference>
<dbReference type="GO" id="GO:0010997">
    <property type="term" value="F:anaphase-promoting complex binding"/>
    <property type="evidence" value="ECO:0007669"/>
    <property type="project" value="InterPro"/>
</dbReference>
<dbReference type="GO" id="GO:1990757">
    <property type="term" value="F:ubiquitin ligase activator activity"/>
    <property type="evidence" value="ECO:0007669"/>
    <property type="project" value="TreeGrafter"/>
</dbReference>
<evidence type="ECO:0000256" key="2">
    <source>
        <dbReference type="ARBA" id="ARBA00022574"/>
    </source>
</evidence>
<dbReference type="AlphaFoldDB" id="A0A7J6GAP9"/>
<dbReference type="PANTHER" id="PTHR19918">
    <property type="entry name" value="CELL DIVISION CYCLE 20 CDC20 FIZZY -RELATED"/>
    <property type="match status" value="1"/>
</dbReference>
<dbReference type="Gene3D" id="2.130.10.10">
    <property type="entry name" value="YVTN repeat-like/Quinoprotein amine dehydrogenase"/>
    <property type="match status" value="1"/>
</dbReference>
<dbReference type="EMBL" id="JAATIP010000066">
    <property type="protein sequence ID" value="KAF4380021.1"/>
    <property type="molecule type" value="Genomic_DNA"/>
</dbReference>
<evidence type="ECO:0000256" key="7">
    <source>
        <dbReference type="PROSITE-ProRule" id="PRU00221"/>
    </source>
</evidence>
<dbReference type="Pfam" id="PF24807">
    <property type="entry name" value="WD40_CDC20-Fz"/>
    <property type="match status" value="1"/>
</dbReference>
<accession>A0A7J6GAP9</accession>
<dbReference type="InterPro" id="IPR056150">
    <property type="entry name" value="WD40_CDC20-Fz"/>
</dbReference>
<dbReference type="PANTHER" id="PTHR19918:SF43">
    <property type="entry name" value="CELL DIVISION CYCLE 20.2, COFACTOR OF APC COMPLEX-LIKE ISOFORM X2"/>
    <property type="match status" value="1"/>
</dbReference>
<evidence type="ECO:0000256" key="6">
    <source>
        <dbReference type="ARBA" id="ARBA00023306"/>
    </source>
</evidence>
<dbReference type="InterPro" id="IPR015943">
    <property type="entry name" value="WD40/YVTN_repeat-like_dom_sf"/>
</dbReference>
<dbReference type="PROSITE" id="PS50082">
    <property type="entry name" value="WD_REPEATS_2"/>
    <property type="match status" value="4"/>
</dbReference>
<evidence type="ECO:0000313" key="9">
    <source>
        <dbReference type="EMBL" id="KAF4380021.1"/>
    </source>
</evidence>
<feature type="repeat" description="WD" evidence="7">
    <location>
        <begin position="363"/>
        <end position="382"/>
    </location>
</feature>
<feature type="repeat" description="WD" evidence="7">
    <location>
        <begin position="218"/>
        <end position="251"/>
    </location>
</feature>
<protein>
    <recommendedName>
        <fullName evidence="8">CDC20/Fizzy WD40 domain-containing protein</fullName>
    </recommendedName>
</protein>
<sequence>MVSRVRVRSRCQLLFFFFSQKQVLNSLVKMTQTTEPYMWELQSDWFSPTRLRSNPNTPYDFPGDRFIPNRSLMDLDQAHSLLTNRTKPHHNSKFSESYRQKVEDNLTLDSQGNPFRMLVFRGSPKSNRRSIRCVDEMRRDEEEEQHSHNKKFHIRSLPKGETRILDAPRIVNDFYMNIMDWGKNNVLAVALGSELYLWDSKTLKVEKLFQDVENDLPTSLAWSNDAKLLAVGYMSSKLQLWDHETSKLVRSLDYHTDRISTVAWNGHILTSGSQDKSIINHDVRVANKLVSRLEAHKEEVCGLKWSEGGKMLASGGNENLIHIWESSKMISSQFLHRFKDHCAAVKALAWCPYQSELLASGGGTNDGTIKLWNTQNGTCIKSIETYAQICGLEWNRHHKELLSGHGFGYGGLGNQLCLWRYPSFTKVGDLKRHASRILHLSQSPDGLTVVSAGADETLRFWDLFGPPRADHTKLSDLDSLLSLKTSLIR</sequence>
<dbReference type="GO" id="GO:1905786">
    <property type="term" value="P:positive regulation of anaphase-promoting complex-dependent catabolic process"/>
    <property type="evidence" value="ECO:0007669"/>
    <property type="project" value="TreeGrafter"/>
</dbReference>
<keyword evidence="3" id="KW-0132">Cell division</keyword>
<dbReference type="PROSITE" id="PS50294">
    <property type="entry name" value="WD_REPEATS_REGION"/>
    <property type="match status" value="2"/>
</dbReference>
<dbReference type="SMART" id="SM00320">
    <property type="entry name" value="WD40"/>
    <property type="match status" value="6"/>
</dbReference>
<evidence type="ECO:0000256" key="3">
    <source>
        <dbReference type="ARBA" id="ARBA00022618"/>
    </source>
</evidence>
<dbReference type="InterPro" id="IPR036322">
    <property type="entry name" value="WD40_repeat_dom_sf"/>
</dbReference>